<dbReference type="RefSeq" id="WP_020877556.1">
    <property type="nucleotide sequence ID" value="NZ_ATHJ01000092.1"/>
</dbReference>
<dbReference type="InterPro" id="IPR025497">
    <property type="entry name" value="PatA-like_N"/>
</dbReference>
<proteinExistence type="predicted"/>
<protein>
    <submittedName>
        <fullName evidence="2">Putative transcriptional regulator, Crp/Fnr family</fullName>
    </submittedName>
</protein>
<evidence type="ECO:0000313" key="3">
    <source>
        <dbReference type="Proteomes" id="UP000014977"/>
    </source>
</evidence>
<organism evidence="2 3">
    <name type="scientific">Desulfococcus multivorans DSM 2059</name>
    <dbReference type="NCBI Taxonomy" id="1121405"/>
    <lineage>
        <taxon>Bacteria</taxon>
        <taxon>Pseudomonadati</taxon>
        <taxon>Thermodesulfobacteriota</taxon>
        <taxon>Desulfobacteria</taxon>
        <taxon>Desulfobacterales</taxon>
        <taxon>Desulfococcaceae</taxon>
        <taxon>Desulfococcus</taxon>
    </lineage>
</organism>
<dbReference type="InterPro" id="IPR018490">
    <property type="entry name" value="cNMP-bd_dom_sf"/>
</dbReference>
<name>S7V3B0_DESML</name>
<dbReference type="eggNOG" id="COG0664">
    <property type="taxonomic scope" value="Bacteria"/>
</dbReference>
<dbReference type="Pfam" id="PF00027">
    <property type="entry name" value="cNMP_binding"/>
    <property type="match status" value="1"/>
</dbReference>
<dbReference type="OrthoDB" id="5504293at2"/>
<dbReference type="AlphaFoldDB" id="S7V3B0"/>
<reference evidence="2 3" key="1">
    <citation type="journal article" date="2013" name="Genome Announc.">
        <title>Draft genome sequences for three mercury-methylating, sulfate-reducing bacteria.</title>
        <authorList>
            <person name="Brown S.D."/>
            <person name="Hurt R.A.Jr."/>
            <person name="Gilmour C.C."/>
            <person name="Elias D.A."/>
        </authorList>
    </citation>
    <scope>NUCLEOTIDE SEQUENCE [LARGE SCALE GENOMIC DNA]</scope>
    <source>
        <strain evidence="2 3">DSM 2059</strain>
    </source>
</reference>
<sequence>MGKVALAGSLGFLSLGDILQLVGSGGGSGLLRIFSPYAHEPGCIYFKKGNIIDAHAPGARGLEAVYALFGWLEGDFEFQERPVSTKRIITTNRMEIILEGLRLFDDGRIKTLGPPPLEKNVPDPAAPPFIRRHFIDYTYVVDEELYAAGELVTQEKHHGNWIWVVLEGTLDIIRSTPRGRLTVSRVGPGAFIGSVTAFLFQENTRKATVTATTDVQLGILDIQRMSKEFAMLSPAFRGYILSLDRRLSQVTGACVNYYNRIDTLPKVIRDKALMPPRTLKEGRLLRIERGHAAMTRKTEHGTLLIANLGEGDYLGTVPFLDIGHEPHQVSVFVSGDVKTTDIDAGSLESEYEDLPLTFKNLIENIAVNIAATTNVAGNLLKQNRVGRGPYPPGIGPLKSKVE</sequence>
<feature type="domain" description="Cyclic nucleotide-binding" evidence="1">
    <location>
        <begin position="287"/>
        <end position="343"/>
    </location>
</feature>
<dbReference type="InterPro" id="IPR000595">
    <property type="entry name" value="cNMP-bd_dom"/>
</dbReference>
<gene>
    <name evidence="2" type="ORF">dsmv_2799</name>
</gene>
<dbReference type="InterPro" id="IPR014710">
    <property type="entry name" value="RmlC-like_jellyroll"/>
</dbReference>
<comment type="caution">
    <text evidence="2">The sequence shown here is derived from an EMBL/GenBank/DDBJ whole genome shotgun (WGS) entry which is preliminary data.</text>
</comment>
<evidence type="ECO:0000313" key="2">
    <source>
        <dbReference type="EMBL" id="EPR39143.1"/>
    </source>
</evidence>
<accession>S7V3B0</accession>
<dbReference type="EMBL" id="ATHJ01000092">
    <property type="protein sequence ID" value="EPR39143.1"/>
    <property type="molecule type" value="Genomic_DNA"/>
</dbReference>
<dbReference type="STRING" id="897.B2D07_10865"/>
<dbReference type="PANTHER" id="PTHR36304">
    <property type="entry name" value="DOMAIN GTPASE-ACTIVATING PROTEIN, PUTATIVE-RELATED-RELATED"/>
    <property type="match status" value="1"/>
</dbReference>
<dbReference type="SUPFAM" id="SSF51206">
    <property type="entry name" value="cAMP-binding domain-like"/>
    <property type="match status" value="2"/>
</dbReference>
<dbReference type="Pfam" id="PF14332">
    <property type="entry name" value="DUF4388"/>
    <property type="match status" value="1"/>
</dbReference>
<feature type="domain" description="Cyclic nucleotide-binding" evidence="1">
    <location>
        <begin position="141"/>
        <end position="221"/>
    </location>
</feature>
<evidence type="ECO:0000259" key="1">
    <source>
        <dbReference type="PROSITE" id="PS50042"/>
    </source>
</evidence>
<dbReference type="PANTHER" id="PTHR36304:SF4">
    <property type="entry name" value="DUF4388 DOMAIN-CONTAINING PROTEIN"/>
    <property type="match status" value="1"/>
</dbReference>
<keyword evidence="3" id="KW-1185">Reference proteome</keyword>
<dbReference type="Gene3D" id="2.60.120.10">
    <property type="entry name" value="Jelly Rolls"/>
    <property type="match status" value="2"/>
</dbReference>
<dbReference type="Proteomes" id="UP000014977">
    <property type="component" value="Unassembled WGS sequence"/>
</dbReference>
<dbReference type="PROSITE" id="PS50042">
    <property type="entry name" value="CNMP_BINDING_3"/>
    <property type="match status" value="2"/>
</dbReference>
<dbReference type="CDD" id="cd00038">
    <property type="entry name" value="CAP_ED"/>
    <property type="match status" value="1"/>
</dbReference>